<protein>
    <submittedName>
        <fullName evidence="1">Uncharacterized protein</fullName>
    </submittedName>
</protein>
<dbReference type="EMBL" id="CAMAPF010000951">
    <property type="protein sequence ID" value="CAH9128744.1"/>
    <property type="molecule type" value="Genomic_DNA"/>
</dbReference>
<organism evidence="1 2">
    <name type="scientific">Cuscuta epithymum</name>
    <dbReference type="NCBI Taxonomy" id="186058"/>
    <lineage>
        <taxon>Eukaryota</taxon>
        <taxon>Viridiplantae</taxon>
        <taxon>Streptophyta</taxon>
        <taxon>Embryophyta</taxon>
        <taxon>Tracheophyta</taxon>
        <taxon>Spermatophyta</taxon>
        <taxon>Magnoliopsida</taxon>
        <taxon>eudicotyledons</taxon>
        <taxon>Gunneridae</taxon>
        <taxon>Pentapetalae</taxon>
        <taxon>asterids</taxon>
        <taxon>lamiids</taxon>
        <taxon>Solanales</taxon>
        <taxon>Convolvulaceae</taxon>
        <taxon>Cuscuteae</taxon>
        <taxon>Cuscuta</taxon>
        <taxon>Cuscuta subgen. Cuscuta</taxon>
    </lineage>
</organism>
<proteinExistence type="predicted"/>
<comment type="caution">
    <text evidence="1">The sequence shown here is derived from an EMBL/GenBank/DDBJ whole genome shotgun (WGS) entry which is preliminary data.</text>
</comment>
<accession>A0AAV0EZP6</accession>
<evidence type="ECO:0000313" key="1">
    <source>
        <dbReference type="EMBL" id="CAH9128744.1"/>
    </source>
</evidence>
<gene>
    <name evidence="1" type="ORF">CEPIT_LOCUS29308</name>
</gene>
<name>A0AAV0EZP6_9ASTE</name>
<keyword evidence="2" id="KW-1185">Reference proteome</keyword>
<dbReference type="AlphaFoldDB" id="A0AAV0EZP6"/>
<dbReference type="Proteomes" id="UP001152523">
    <property type="component" value="Unassembled WGS sequence"/>
</dbReference>
<evidence type="ECO:0000313" key="2">
    <source>
        <dbReference type="Proteomes" id="UP001152523"/>
    </source>
</evidence>
<sequence>MVLHGGIIFVIGYHSPPPYRQTPRFQRSFQSTLAISHLNPVSHGRRFVGLRASINFKLGFNSFHIRFQDLLTSPLAGKIYHLLLISYVFKSFNFYSCLWSCGVFALFGFKFDCFCLCVSVMWCKSV</sequence>
<reference evidence="1" key="1">
    <citation type="submission" date="2022-07" db="EMBL/GenBank/DDBJ databases">
        <authorList>
            <person name="Macas J."/>
            <person name="Novak P."/>
            <person name="Neumann P."/>
        </authorList>
    </citation>
    <scope>NUCLEOTIDE SEQUENCE</scope>
</reference>